<reference evidence="4" key="1">
    <citation type="submission" date="2023-06" db="EMBL/GenBank/DDBJ databases">
        <title>Draft genome sequence of Nocardioides sp. SOB77.</title>
        <authorList>
            <person name="Zhang G."/>
        </authorList>
    </citation>
    <scope>NUCLEOTIDE SEQUENCE</scope>
    <source>
        <strain evidence="4">SOB77</strain>
    </source>
</reference>
<comment type="subcellular location">
    <subcellularLocation>
        <location evidence="2">Cytoplasm</location>
    </subcellularLocation>
</comment>
<dbReference type="Gene3D" id="3.30.300.20">
    <property type="match status" value="1"/>
</dbReference>
<name>A0ABT8FE71_9ACTN</name>
<keyword evidence="1 2" id="KW-0690">Ribosome biogenesis</keyword>
<keyword evidence="2" id="KW-0963">Cytoplasm</keyword>
<evidence type="ECO:0000256" key="1">
    <source>
        <dbReference type="ARBA" id="ARBA00022517"/>
    </source>
</evidence>
<feature type="compositionally biased region" description="Low complexity" evidence="3">
    <location>
        <begin position="160"/>
        <end position="170"/>
    </location>
</feature>
<dbReference type="PANTHER" id="PTHR33515">
    <property type="entry name" value="RIBOSOME-BINDING FACTOR A, CHLOROPLASTIC-RELATED"/>
    <property type="match status" value="1"/>
</dbReference>
<comment type="similarity">
    <text evidence="2">Belongs to the RbfA family.</text>
</comment>
<dbReference type="EMBL" id="JAUHJQ010000002">
    <property type="protein sequence ID" value="MDN4172904.1"/>
    <property type="molecule type" value="Genomic_DNA"/>
</dbReference>
<dbReference type="NCBIfam" id="TIGR00082">
    <property type="entry name" value="rbfA"/>
    <property type="match status" value="1"/>
</dbReference>
<dbReference type="InterPro" id="IPR023799">
    <property type="entry name" value="RbfA_dom_sf"/>
</dbReference>
<feature type="region of interest" description="Disordered" evidence="3">
    <location>
        <begin position="132"/>
        <end position="178"/>
    </location>
</feature>
<dbReference type="Proteomes" id="UP001168620">
    <property type="component" value="Unassembled WGS sequence"/>
</dbReference>
<sequence>MSSPRVRKIADRIQVVVAEMLERRIKDPRLGFVTVTDVRVSGDTQQATIFYTVLAGTGEGAQDDETALAGTAAALESAKGLLRSEVGKQLGTRHVPTLTFVADALPESARHLDEVLARAKALDEEVAARRVEAYAGEADPYKKPRDAEADDDTDDDTDAGGDPAAPAEPIDPVDPDEV</sequence>
<dbReference type="HAMAP" id="MF_00003">
    <property type="entry name" value="RbfA"/>
    <property type="match status" value="1"/>
</dbReference>
<dbReference type="InterPro" id="IPR000238">
    <property type="entry name" value="RbfA"/>
</dbReference>
<organism evidence="4 5">
    <name type="scientific">Nocardioides oceani</name>
    <dbReference type="NCBI Taxonomy" id="3058369"/>
    <lineage>
        <taxon>Bacteria</taxon>
        <taxon>Bacillati</taxon>
        <taxon>Actinomycetota</taxon>
        <taxon>Actinomycetes</taxon>
        <taxon>Propionibacteriales</taxon>
        <taxon>Nocardioidaceae</taxon>
        <taxon>Nocardioides</taxon>
    </lineage>
</organism>
<protein>
    <recommendedName>
        <fullName evidence="2">Ribosome-binding factor A</fullName>
    </recommendedName>
</protein>
<evidence type="ECO:0000313" key="4">
    <source>
        <dbReference type="EMBL" id="MDN4172904.1"/>
    </source>
</evidence>
<dbReference type="SUPFAM" id="SSF89919">
    <property type="entry name" value="Ribosome-binding factor A, RbfA"/>
    <property type="match status" value="1"/>
</dbReference>
<evidence type="ECO:0000256" key="3">
    <source>
        <dbReference type="SAM" id="MobiDB-lite"/>
    </source>
</evidence>
<dbReference type="RefSeq" id="WP_300951859.1">
    <property type="nucleotide sequence ID" value="NZ_JAUHJQ010000002.1"/>
</dbReference>
<dbReference type="Pfam" id="PF02033">
    <property type="entry name" value="RBFA"/>
    <property type="match status" value="1"/>
</dbReference>
<comment type="subunit">
    <text evidence="2">Monomer. Binds 30S ribosomal subunits, but not 50S ribosomal subunits or 70S ribosomes.</text>
</comment>
<feature type="compositionally biased region" description="Acidic residues" evidence="3">
    <location>
        <begin position="148"/>
        <end position="159"/>
    </location>
</feature>
<proteinExistence type="inferred from homology"/>
<accession>A0ABT8FE71</accession>
<evidence type="ECO:0000256" key="2">
    <source>
        <dbReference type="HAMAP-Rule" id="MF_00003"/>
    </source>
</evidence>
<dbReference type="InterPro" id="IPR015946">
    <property type="entry name" value="KH_dom-like_a/b"/>
</dbReference>
<keyword evidence="5" id="KW-1185">Reference proteome</keyword>
<comment type="caution">
    <text evidence="4">The sequence shown here is derived from an EMBL/GenBank/DDBJ whole genome shotgun (WGS) entry which is preliminary data.</text>
</comment>
<dbReference type="PANTHER" id="PTHR33515:SF1">
    <property type="entry name" value="RIBOSOME-BINDING FACTOR A, CHLOROPLASTIC-RELATED"/>
    <property type="match status" value="1"/>
</dbReference>
<comment type="function">
    <text evidence="2">One of several proteins that assist in the late maturation steps of the functional core of the 30S ribosomal subunit. Associates with free 30S ribosomal subunits (but not with 30S subunits that are part of 70S ribosomes or polysomes). Required for efficient processing of 16S rRNA. May interact with the 5'-terminal helix region of 16S rRNA.</text>
</comment>
<evidence type="ECO:0000313" key="5">
    <source>
        <dbReference type="Proteomes" id="UP001168620"/>
    </source>
</evidence>
<gene>
    <name evidence="2 4" type="primary">rbfA</name>
    <name evidence="4" type="ORF">QWY28_08135</name>
</gene>